<dbReference type="Pfam" id="PF09917">
    <property type="entry name" value="DUF2147"/>
    <property type="match status" value="1"/>
</dbReference>
<protein>
    <submittedName>
        <fullName evidence="3">Uncharacterized protein DUF2147</fullName>
    </submittedName>
</protein>
<feature type="signal peptide" evidence="1">
    <location>
        <begin position="1"/>
        <end position="27"/>
    </location>
</feature>
<gene>
    <name evidence="3" type="ORF">LX99_01654</name>
</gene>
<evidence type="ECO:0000256" key="1">
    <source>
        <dbReference type="SAM" id="SignalP"/>
    </source>
</evidence>
<comment type="caution">
    <text evidence="3">The sequence shown here is derived from an EMBL/GenBank/DDBJ whole genome shotgun (WGS) entry which is preliminary data.</text>
</comment>
<feature type="chain" id="PRO_5016385223" evidence="1">
    <location>
        <begin position="28"/>
        <end position="133"/>
    </location>
</feature>
<proteinExistence type="predicted"/>
<keyword evidence="1" id="KW-0732">Signal</keyword>
<dbReference type="EMBL" id="QGHA01000002">
    <property type="protein sequence ID" value="PWK79198.1"/>
    <property type="molecule type" value="Genomic_DNA"/>
</dbReference>
<dbReference type="Proteomes" id="UP000245678">
    <property type="component" value="Unassembled WGS sequence"/>
</dbReference>
<dbReference type="InterPro" id="IPR019223">
    <property type="entry name" value="DUF2147"/>
</dbReference>
<feature type="domain" description="DUF2147" evidence="2">
    <location>
        <begin position="38"/>
        <end position="131"/>
    </location>
</feature>
<dbReference type="Gene3D" id="2.40.128.520">
    <property type="match status" value="1"/>
</dbReference>
<keyword evidence="4" id="KW-1185">Reference proteome</keyword>
<reference evidence="3 4" key="1">
    <citation type="submission" date="2018-05" db="EMBL/GenBank/DDBJ databases">
        <title>Genomic Encyclopedia of Archaeal and Bacterial Type Strains, Phase II (KMG-II): from individual species to whole genera.</title>
        <authorList>
            <person name="Goeker M."/>
        </authorList>
    </citation>
    <scope>NUCLEOTIDE SEQUENCE [LARGE SCALE GENOMIC DNA]</scope>
    <source>
        <strain evidence="3 4">DSM 19975</strain>
    </source>
</reference>
<accession>A0A316HF35</accession>
<evidence type="ECO:0000313" key="4">
    <source>
        <dbReference type="Proteomes" id="UP000245678"/>
    </source>
</evidence>
<evidence type="ECO:0000259" key="2">
    <source>
        <dbReference type="Pfam" id="PF09917"/>
    </source>
</evidence>
<evidence type="ECO:0000313" key="3">
    <source>
        <dbReference type="EMBL" id="PWK79198.1"/>
    </source>
</evidence>
<dbReference type="AlphaFoldDB" id="A0A316HF35"/>
<dbReference type="RefSeq" id="WP_109607404.1">
    <property type="nucleotide sequence ID" value="NZ_QGHA01000002.1"/>
</dbReference>
<name>A0A316HF35_9SPHI</name>
<organism evidence="3 4">
    <name type="scientific">Mucilaginibacter oryzae</name>
    <dbReference type="NCBI Taxonomy" id="468058"/>
    <lineage>
        <taxon>Bacteria</taxon>
        <taxon>Pseudomonadati</taxon>
        <taxon>Bacteroidota</taxon>
        <taxon>Sphingobacteriia</taxon>
        <taxon>Sphingobacteriales</taxon>
        <taxon>Sphingobacteriaceae</taxon>
        <taxon>Mucilaginibacter</taxon>
    </lineage>
</organism>
<sequence length="133" mass="14857">MKSTIQNRKKFTLVILFVMVITGRLLAQTSSNPDAVIGNFKGPDGDRTMEIYKNNGQYFGKLTAVSENKEGIKAGTVVLKNFVFRKGKWEGKVFVPAKHTDFDATLALDGNNSLVIRVKLGMMSRSKTWSRIQ</sequence>